<keyword evidence="3" id="KW-1185">Reference proteome</keyword>
<dbReference type="InterPro" id="IPR010730">
    <property type="entry name" value="HET"/>
</dbReference>
<reference evidence="2" key="2">
    <citation type="submission" date="2023-05" db="EMBL/GenBank/DDBJ databases">
        <authorList>
            <consortium name="Lawrence Berkeley National Laboratory"/>
            <person name="Steindorff A."/>
            <person name="Hensen N."/>
            <person name="Bonometti L."/>
            <person name="Westerberg I."/>
            <person name="Brannstrom I.O."/>
            <person name="Guillou S."/>
            <person name="Cros-Aarteil S."/>
            <person name="Calhoun S."/>
            <person name="Haridas S."/>
            <person name="Kuo A."/>
            <person name="Mondo S."/>
            <person name="Pangilinan J."/>
            <person name="Riley R."/>
            <person name="Labutti K."/>
            <person name="Andreopoulos B."/>
            <person name="Lipzen A."/>
            <person name="Chen C."/>
            <person name="Yanf M."/>
            <person name="Daum C."/>
            <person name="Ng V."/>
            <person name="Clum A."/>
            <person name="Ohm R."/>
            <person name="Martin F."/>
            <person name="Silar P."/>
            <person name="Natvig D."/>
            <person name="Lalanne C."/>
            <person name="Gautier V."/>
            <person name="Ament-Velasquez S.L."/>
            <person name="Kruys A."/>
            <person name="Hutchinson M.I."/>
            <person name="Powell A.J."/>
            <person name="Barry K."/>
            <person name="Miller A.N."/>
            <person name="Grigoriev I.V."/>
            <person name="Debuchy R."/>
            <person name="Gladieux P."/>
            <person name="Thoren M.H."/>
            <person name="Johannesson H."/>
        </authorList>
    </citation>
    <scope>NUCLEOTIDE SEQUENCE</scope>
    <source>
        <strain evidence="2">PSN293</strain>
    </source>
</reference>
<feature type="domain" description="Heterokaryon incompatibility" evidence="1">
    <location>
        <begin position="233"/>
        <end position="376"/>
    </location>
</feature>
<reference evidence="2" key="1">
    <citation type="journal article" date="2023" name="Mol. Phylogenet. Evol.">
        <title>Genome-scale phylogeny and comparative genomics of the fungal order Sordariales.</title>
        <authorList>
            <person name="Hensen N."/>
            <person name="Bonometti L."/>
            <person name="Westerberg I."/>
            <person name="Brannstrom I.O."/>
            <person name="Guillou S."/>
            <person name="Cros-Aarteil S."/>
            <person name="Calhoun S."/>
            <person name="Haridas S."/>
            <person name="Kuo A."/>
            <person name="Mondo S."/>
            <person name="Pangilinan J."/>
            <person name="Riley R."/>
            <person name="LaButti K."/>
            <person name="Andreopoulos B."/>
            <person name="Lipzen A."/>
            <person name="Chen C."/>
            <person name="Yan M."/>
            <person name="Daum C."/>
            <person name="Ng V."/>
            <person name="Clum A."/>
            <person name="Steindorff A."/>
            <person name="Ohm R.A."/>
            <person name="Martin F."/>
            <person name="Silar P."/>
            <person name="Natvig D.O."/>
            <person name="Lalanne C."/>
            <person name="Gautier V."/>
            <person name="Ament-Velasquez S.L."/>
            <person name="Kruys A."/>
            <person name="Hutchinson M.I."/>
            <person name="Powell A.J."/>
            <person name="Barry K."/>
            <person name="Miller A.N."/>
            <person name="Grigoriev I.V."/>
            <person name="Debuchy R."/>
            <person name="Gladieux P."/>
            <person name="Hiltunen Thoren M."/>
            <person name="Johannesson H."/>
        </authorList>
    </citation>
    <scope>NUCLEOTIDE SEQUENCE</scope>
    <source>
        <strain evidence="2">PSN293</strain>
    </source>
</reference>
<protein>
    <submittedName>
        <fullName evidence="2">HET-domain-containing protein</fullName>
    </submittedName>
</protein>
<name>A0AAN6XWE9_9PEZI</name>
<evidence type="ECO:0000313" key="3">
    <source>
        <dbReference type="Proteomes" id="UP001301769"/>
    </source>
</evidence>
<dbReference type="AlphaFoldDB" id="A0AAN6XWE9"/>
<dbReference type="Proteomes" id="UP001301769">
    <property type="component" value="Unassembled WGS sequence"/>
</dbReference>
<organism evidence="2 3">
    <name type="scientific">Rhypophila decipiens</name>
    <dbReference type="NCBI Taxonomy" id="261697"/>
    <lineage>
        <taxon>Eukaryota</taxon>
        <taxon>Fungi</taxon>
        <taxon>Dikarya</taxon>
        <taxon>Ascomycota</taxon>
        <taxon>Pezizomycotina</taxon>
        <taxon>Sordariomycetes</taxon>
        <taxon>Sordariomycetidae</taxon>
        <taxon>Sordariales</taxon>
        <taxon>Naviculisporaceae</taxon>
        <taxon>Rhypophila</taxon>
    </lineage>
</organism>
<proteinExistence type="predicted"/>
<evidence type="ECO:0000259" key="1">
    <source>
        <dbReference type="Pfam" id="PF06985"/>
    </source>
</evidence>
<dbReference type="EMBL" id="MU858268">
    <property type="protein sequence ID" value="KAK4207883.1"/>
    <property type="molecule type" value="Genomic_DNA"/>
</dbReference>
<sequence>MGLCEACQGVNFLLPHVACISQCLRRQRVQEQGEDERELDDFPDERFKAKPQPHHLDITELKECQSAQDCGLCKVILDAFDQHSYRNREAAKSCPILICEDGIRIKVCYRSKDRDSMIKICGLDVYVDAAKVDWYRDYCKGIKGHAYTEGIKQHEYTPVLRTMDKYPRSKEQIALASRWLETCRNDHGDKCHWPGGEVPRHPPPKRLIDVSDDVRCPFLIETSSRPGNPFRWLSLSYCWGEDPPAIKLTRELMDSMKAGIPLCDLDPTIRDAILVTRDLGIPYIWVDSLCIVQDGEWNQEASRMNDIYGGSEATLVVANTNSVKESFLKERELPNYIHILSSKSHNFHIYLSPECKRPDDLAEDSQWHGRGWTMQEGLLPHRILYYTSSQIFWRCHEGLRSERGVTTRTNDVISKSVQYTDAQIWDFGSGWPPDLARFHQFKLIGSYIPFASLRAESSNYRFHLLHPDSFHPWLDIIKEYTSRRFTKEHDRMVALSGVAKIYAEAIACRGDEYLAGLWKPDIIRELSWYTRGSPPTADTKGTPQSSLAIFPSWSWASAGCKPVLFRCHRTYKAHEQARVIEADIRLVDKNEPFGSVKEGSSITLKGAVKHVPRLRDQGEKYLFPISEVEHHLSKVSRLDDTSNKNSPPQRGDFAVLQMISTFEGRVDLILETTGDVSKDGVPIYRRVGILDIRLPNVEDVASPEFLKKFEHLFTEEESSGSEERTVEYVPDYLWINGNSDVYREFIDGAWSEESVTII</sequence>
<dbReference type="Pfam" id="PF06985">
    <property type="entry name" value="HET"/>
    <property type="match status" value="1"/>
</dbReference>
<dbReference type="PANTHER" id="PTHR33112:SF16">
    <property type="entry name" value="HETEROKARYON INCOMPATIBILITY DOMAIN-CONTAINING PROTEIN"/>
    <property type="match status" value="1"/>
</dbReference>
<dbReference type="PANTHER" id="PTHR33112">
    <property type="entry name" value="DOMAIN PROTEIN, PUTATIVE-RELATED"/>
    <property type="match status" value="1"/>
</dbReference>
<evidence type="ECO:0000313" key="2">
    <source>
        <dbReference type="EMBL" id="KAK4207883.1"/>
    </source>
</evidence>
<gene>
    <name evidence="2" type="ORF">QBC37DRAFT_432748</name>
</gene>
<accession>A0AAN6XWE9</accession>
<comment type="caution">
    <text evidence="2">The sequence shown here is derived from an EMBL/GenBank/DDBJ whole genome shotgun (WGS) entry which is preliminary data.</text>
</comment>